<dbReference type="RefSeq" id="WP_008612860.1">
    <property type="nucleotide sequence ID" value="NZ_JH651379.1"/>
</dbReference>
<name>I3C732_9FLAO</name>
<dbReference type="Proteomes" id="UP000004690">
    <property type="component" value="Unassembled WGS sequence"/>
</dbReference>
<dbReference type="InterPro" id="IPR036568">
    <property type="entry name" value="GGCT-like_sf"/>
</dbReference>
<dbReference type="STRING" id="926559.JoomaDRAFT_2446"/>
<sequence>MHVFVYGTLMNDFKNSIAEFLRNNSTFIGKGITNGEIYDLGSFPGAVFDENSFNTIYGEVYKITSNIEAVISALDTYEGINDPTFNYYEKKEAFIQVHTTQIKASVYHFKKCPNGFKRIESGDYSKYLDSF</sequence>
<reference evidence="2 3" key="1">
    <citation type="submission" date="2012-02" db="EMBL/GenBank/DDBJ databases">
        <title>Improved High-Quality Draft genome of Joostella marina DSM 19592.</title>
        <authorList>
            <consortium name="US DOE Joint Genome Institute (JGI-PGF)"/>
            <person name="Lucas S."/>
            <person name="Copeland A."/>
            <person name="Lapidus A."/>
            <person name="Bruce D."/>
            <person name="Goodwin L."/>
            <person name="Pitluck S."/>
            <person name="Peters L."/>
            <person name="Chertkov O."/>
            <person name="Ovchinnikova G."/>
            <person name="Kyrpides N."/>
            <person name="Mavromatis K."/>
            <person name="Detter J.C."/>
            <person name="Han C."/>
            <person name="Land M."/>
            <person name="Hauser L."/>
            <person name="Markowitz V."/>
            <person name="Cheng J.-F."/>
            <person name="Hugenholtz P."/>
            <person name="Woyke T."/>
            <person name="Wu D."/>
            <person name="Tindall B."/>
            <person name="Brambilla E."/>
            <person name="Klenk H.-P."/>
            <person name="Eisen J.A."/>
        </authorList>
    </citation>
    <scope>NUCLEOTIDE SEQUENCE [LARGE SCALE GENOMIC DNA]</scope>
    <source>
        <strain evidence="2 3">DSM 19592</strain>
    </source>
</reference>
<protein>
    <recommendedName>
        <fullName evidence="1">Gamma-glutamylcyclotransferase AIG2-like domain-containing protein</fullName>
    </recommendedName>
</protein>
<dbReference type="CDD" id="cd06661">
    <property type="entry name" value="GGCT_like"/>
    <property type="match status" value="1"/>
</dbReference>
<evidence type="ECO:0000313" key="2">
    <source>
        <dbReference type="EMBL" id="EIJ39425.1"/>
    </source>
</evidence>
<dbReference type="InterPro" id="IPR013024">
    <property type="entry name" value="GGCT-like"/>
</dbReference>
<evidence type="ECO:0000259" key="1">
    <source>
        <dbReference type="Pfam" id="PF06094"/>
    </source>
</evidence>
<dbReference type="AlphaFoldDB" id="I3C732"/>
<gene>
    <name evidence="2" type="ORF">JoomaDRAFT_2446</name>
</gene>
<dbReference type="Gene3D" id="3.10.490.10">
    <property type="entry name" value="Gamma-glutamyl cyclotransferase-like"/>
    <property type="match status" value="1"/>
</dbReference>
<feature type="domain" description="Gamma-glutamylcyclotransferase AIG2-like" evidence="1">
    <location>
        <begin position="3"/>
        <end position="125"/>
    </location>
</feature>
<dbReference type="eggNOG" id="COG2105">
    <property type="taxonomic scope" value="Bacteria"/>
</dbReference>
<evidence type="ECO:0000313" key="3">
    <source>
        <dbReference type="Proteomes" id="UP000004690"/>
    </source>
</evidence>
<dbReference type="HOGENOM" id="CLU_083466_4_0_10"/>
<dbReference type="OrthoDB" id="482277at2"/>
<dbReference type="InterPro" id="IPR009288">
    <property type="entry name" value="AIG2-like_dom"/>
</dbReference>
<keyword evidence="3" id="KW-1185">Reference proteome</keyword>
<dbReference type="SUPFAM" id="SSF110857">
    <property type="entry name" value="Gamma-glutamyl cyclotransferase-like"/>
    <property type="match status" value="1"/>
</dbReference>
<proteinExistence type="predicted"/>
<dbReference type="EMBL" id="JH651379">
    <property type="protein sequence ID" value="EIJ39425.1"/>
    <property type="molecule type" value="Genomic_DNA"/>
</dbReference>
<dbReference type="Pfam" id="PF06094">
    <property type="entry name" value="GGACT"/>
    <property type="match status" value="1"/>
</dbReference>
<organism evidence="2 3">
    <name type="scientific">Galbibacter orientalis DSM 19592</name>
    <dbReference type="NCBI Taxonomy" id="926559"/>
    <lineage>
        <taxon>Bacteria</taxon>
        <taxon>Pseudomonadati</taxon>
        <taxon>Bacteroidota</taxon>
        <taxon>Flavobacteriia</taxon>
        <taxon>Flavobacteriales</taxon>
        <taxon>Flavobacteriaceae</taxon>
        <taxon>Galbibacter</taxon>
    </lineage>
</organism>
<accession>I3C732</accession>